<proteinExistence type="predicted"/>
<accession>A0A428MM30</accession>
<keyword evidence="1" id="KW-0732">Signal</keyword>
<comment type="caution">
    <text evidence="2">The sequence shown here is derived from an EMBL/GenBank/DDBJ whole genome shotgun (WGS) entry which is preliminary data.</text>
</comment>
<protein>
    <recommendedName>
        <fullName evidence="4">Outer membrane protein beta-barrel domain-containing protein</fullName>
    </recommendedName>
</protein>
<dbReference type="EMBL" id="RSDW01000001">
    <property type="protein sequence ID" value="RSL17900.1"/>
    <property type="molecule type" value="Genomic_DNA"/>
</dbReference>
<sequence length="238" mass="25729">MDKKMRGMVLQQKTTGARKNGIRAVTGMLAAVMLLAGAGRAMAQATPTGKSKIGPSAPVTYDNKYEIYGGANFMNFMAGQDLPKRVNMGGGEVLGTYWVTPKLGVGAQWRGEWGNTPVRANPFVTNRPLVSMQMALFGAQYRGPKNHYAAINYHAYAGPAFGNFTHSTGNVPPTALPLLGLYTNRTALVVALGGSVDFNVKKNWAVRFSPDLILENFGLNTREFFAISGGVVYRFGKR</sequence>
<organism evidence="2 3">
    <name type="scientific">Edaphobacter aggregans</name>
    <dbReference type="NCBI Taxonomy" id="570835"/>
    <lineage>
        <taxon>Bacteria</taxon>
        <taxon>Pseudomonadati</taxon>
        <taxon>Acidobacteriota</taxon>
        <taxon>Terriglobia</taxon>
        <taxon>Terriglobales</taxon>
        <taxon>Acidobacteriaceae</taxon>
        <taxon>Edaphobacter</taxon>
    </lineage>
</organism>
<dbReference type="Proteomes" id="UP000269669">
    <property type="component" value="Unassembled WGS sequence"/>
</dbReference>
<name>A0A428MM30_9BACT</name>
<evidence type="ECO:0000313" key="3">
    <source>
        <dbReference type="Proteomes" id="UP000269669"/>
    </source>
</evidence>
<feature type="signal peptide" evidence="1">
    <location>
        <begin position="1"/>
        <end position="43"/>
    </location>
</feature>
<evidence type="ECO:0000313" key="2">
    <source>
        <dbReference type="EMBL" id="RSL17900.1"/>
    </source>
</evidence>
<evidence type="ECO:0008006" key="4">
    <source>
        <dbReference type="Google" id="ProtNLM"/>
    </source>
</evidence>
<evidence type="ECO:0000256" key="1">
    <source>
        <dbReference type="SAM" id="SignalP"/>
    </source>
</evidence>
<feature type="chain" id="PRO_5019413443" description="Outer membrane protein beta-barrel domain-containing protein" evidence="1">
    <location>
        <begin position="44"/>
        <end position="238"/>
    </location>
</feature>
<gene>
    <name evidence="2" type="ORF">EDE15_3451</name>
</gene>
<reference evidence="2 3" key="1">
    <citation type="submission" date="2018-12" db="EMBL/GenBank/DDBJ databases">
        <title>Sequencing of bacterial isolates from soil warming experiment in Harvard Forest, Massachusetts, USA.</title>
        <authorList>
            <person name="Deangelis K."/>
        </authorList>
    </citation>
    <scope>NUCLEOTIDE SEQUENCE [LARGE SCALE GENOMIC DNA]</scope>
    <source>
        <strain evidence="2 3">EB153</strain>
    </source>
</reference>
<dbReference type="AlphaFoldDB" id="A0A428MM30"/>
<keyword evidence="3" id="KW-1185">Reference proteome</keyword>